<accession>A0A2H3JSB9</accession>
<keyword evidence="4" id="KW-1185">Reference proteome</keyword>
<keyword evidence="1" id="KW-1133">Transmembrane helix</keyword>
<keyword evidence="1" id="KW-0472">Membrane</keyword>
<sequence>MGITKSLVLQHEYEFIAKCCSFSSTTLFLYEHAITFAKEVQFIWNGSTGFTSIIFFFNRCLMLGTAALSIFKLMYAADIFPFIVFLALRMYAIAETRRWISVIAIFLLGMCPAAVDFILAVFAPMDSVDTGLLAIVLNSWRSKLHLAARICVIFAESLVILLAFGRGSCGTEHRGGHASFSPGSVYLQA</sequence>
<feature type="transmembrane region" description="Helical" evidence="1">
    <location>
        <begin position="99"/>
        <end position="124"/>
    </location>
</feature>
<dbReference type="Pfam" id="PF20151">
    <property type="entry name" value="DUF6533"/>
    <property type="match status" value="1"/>
</dbReference>
<dbReference type="Proteomes" id="UP000218811">
    <property type="component" value="Unassembled WGS sequence"/>
</dbReference>
<protein>
    <recommendedName>
        <fullName evidence="2">DUF6533 domain-containing protein</fullName>
    </recommendedName>
</protein>
<dbReference type="InterPro" id="IPR045340">
    <property type="entry name" value="DUF6533"/>
</dbReference>
<proteinExistence type="predicted"/>
<evidence type="ECO:0000313" key="3">
    <source>
        <dbReference type="EMBL" id="PCH44841.1"/>
    </source>
</evidence>
<gene>
    <name evidence="3" type="ORF">WOLCODRAFT_19192</name>
</gene>
<feature type="transmembrane region" description="Helical" evidence="1">
    <location>
        <begin position="144"/>
        <end position="164"/>
    </location>
</feature>
<reference evidence="3 4" key="1">
    <citation type="journal article" date="2012" name="Science">
        <title>The Paleozoic origin of enzymatic lignin decomposition reconstructed from 31 fungal genomes.</title>
        <authorList>
            <person name="Floudas D."/>
            <person name="Binder M."/>
            <person name="Riley R."/>
            <person name="Barry K."/>
            <person name="Blanchette R.A."/>
            <person name="Henrissat B."/>
            <person name="Martinez A.T."/>
            <person name="Otillar R."/>
            <person name="Spatafora J.W."/>
            <person name="Yadav J.S."/>
            <person name="Aerts A."/>
            <person name="Benoit I."/>
            <person name="Boyd A."/>
            <person name="Carlson A."/>
            <person name="Copeland A."/>
            <person name="Coutinho P.M."/>
            <person name="de Vries R.P."/>
            <person name="Ferreira P."/>
            <person name="Findley K."/>
            <person name="Foster B."/>
            <person name="Gaskell J."/>
            <person name="Glotzer D."/>
            <person name="Gorecki P."/>
            <person name="Heitman J."/>
            <person name="Hesse C."/>
            <person name="Hori C."/>
            <person name="Igarashi K."/>
            <person name="Jurgens J.A."/>
            <person name="Kallen N."/>
            <person name="Kersten P."/>
            <person name="Kohler A."/>
            <person name="Kuees U."/>
            <person name="Kumar T.K.A."/>
            <person name="Kuo A."/>
            <person name="LaButti K."/>
            <person name="Larrondo L.F."/>
            <person name="Lindquist E."/>
            <person name="Ling A."/>
            <person name="Lombard V."/>
            <person name="Lucas S."/>
            <person name="Lundell T."/>
            <person name="Martin R."/>
            <person name="McLaughlin D.J."/>
            <person name="Morgenstern I."/>
            <person name="Morin E."/>
            <person name="Murat C."/>
            <person name="Nagy L.G."/>
            <person name="Nolan M."/>
            <person name="Ohm R.A."/>
            <person name="Patyshakuliyeva A."/>
            <person name="Rokas A."/>
            <person name="Ruiz-Duenas F.J."/>
            <person name="Sabat G."/>
            <person name="Salamov A."/>
            <person name="Samejima M."/>
            <person name="Schmutz J."/>
            <person name="Slot J.C."/>
            <person name="St John F."/>
            <person name="Stenlid J."/>
            <person name="Sun H."/>
            <person name="Sun S."/>
            <person name="Syed K."/>
            <person name="Tsang A."/>
            <person name="Wiebenga A."/>
            <person name="Young D."/>
            <person name="Pisabarro A."/>
            <person name="Eastwood D.C."/>
            <person name="Martin F."/>
            <person name="Cullen D."/>
            <person name="Grigoriev I.V."/>
            <person name="Hibbett D.S."/>
        </authorList>
    </citation>
    <scope>NUCLEOTIDE SEQUENCE [LARGE SCALE GENOMIC DNA]</scope>
    <source>
        <strain evidence="3 4">MD-104</strain>
    </source>
</reference>
<keyword evidence="1" id="KW-0812">Transmembrane</keyword>
<evidence type="ECO:0000313" key="4">
    <source>
        <dbReference type="Proteomes" id="UP000218811"/>
    </source>
</evidence>
<dbReference type="AlphaFoldDB" id="A0A2H3JSB9"/>
<feature type="domain" description="DUF6533" evidence="2">
    <location>
        <begin position="19"/>
        <end position="63"/>
    </location>
</feature>
<feature type="transmembrane region" description="Helical" evidence="1">
    <location>
        <begin position="73"/>
        <end position="92"/>
    </location>
</feature>
<dbReference type="EMBL" id="KB468168">
    <property type="protein sequence ID" value="PCH44841.1"/>
    <property type="molecule type" value="Genomic_DNA"/>
</dbReference>
<organism evidence="3 4">
    <name type="scientific">Wolfiporia cocos (strain MD-104)</name>
    <name type="common">Brown rot fungus</name>
    <dbReference type="NCBI Taxonomy" id="742152"/>
    <lineage>
        <taxon>Eukaryota</taxon>
        <taxon>Fungi</taxon>
        <taxon>Dikarya</taxon>
        <taxon>Basidiomycota</taxon>
        <taxon>Agaricomycotina</taxon>
        <taxon>Agaricomycetes</taxon>
        <taxon>Polyporales</taxon>
        <taxon>Phaeolaceae</taxon>
        <taxon>Wolfiporia</taxon>
    </lineage>
</organism>
<name>A0A2H3JSB9_WOLCO</name>
<dbReference type="OrthoDB" id="2757660at2759"/>
<evidence type="ECO:0000259" key="2">
    <source>
        <dbReference type="Pfam" id="PF20151"/>
    </source>
</evidence>
<evidence type="ECO:0000256" key="1">
    <source>
        <dbReference type="SAM" id="Phobius"/>
    </source>
</evidence>